<proteinExistence type="predicted"/>
<accession>A0ABS2WAV6</accession>
<dbReference type="Proteomes" id="UP000760472">
    <property type="component" value="Unassembled WGS sequence"/>
</dbReference>
<dbReference type="CDD" id="cd00077">
    <property type="entry name" value="HDc"/>
    <property type="match status" value="1"/>
</dbReference>
<keyword evidence="3" id="KW-1185">Reference proteome</keyword>
<gene>
    <name evidence="2" type="ORF">JW498_14705</name>
</gene>
<dbReference type="SUPFAM" id="SSF109604">
    <property type="entry name" value="HD-domain/PDEase-like"/>
    <property type="match status" value="1"/>
</dbReference>
<reference evidence="2 3" key="1">
    <citation type="submission" date="2021-02" db="EMBL/GenBank/DDBJ databases">
        <title>A novel species of genus Amphritea isolated from a fishpond in China.</title>
        <authorList>
            <person name="Lu H."/>
        </authorList>
    </citation>
    <scope>NUCLEOTIDE SEQUENCE [LARGE SCALE GENOMIC DNA]</scope>
    <source>
        <strain evidence="2 3">RP18W</strain>
    </source>
</reference>
<sequence>MNKNSDQYQKLIDLDFVNDEIEYLPIAPSVIDELKQLSCDSVDFYIKVAALAEQYPPLAARVLSYAHAMPHGQDKPVYNLEHALERIGVFKTLELMKTLVKIPFLEVTRPGITMCWRHSVETARMCRFLAEHTTDFNVNPELAYISGLIHDLGRFIMLQIAADTVELIDQTGWDSPDELNDLEDQQFGFNHTELGCLVARQWRLPDSLTKTLLLHHQSDFWQCDELSLPVRQLLTLLQFADFLSVMTLKNPEWQAWSHTLLRGNISEHCIKSDWPEIDFPIDKLAAELPRITEQCEAVLSMPELTESLSEQ</sequence>
<dbReference type="EMBL" id="JAFFZP010000024">
    <property type="protein sequence ID" value="MBN0988617.1"/>
    <property type="molecule type" value="Genomic_DNA"/>
</dbReference>
<dbReference type="RefSeq" id="WP_205210792.1">
    <property type="nucleotide sequence ID" value="NZ_JAFFZO010000018.1"/>
</dbReference>
<organism evidence="2 3">
    <name type="scientific">Amphritea pacifica</name>
    <dbReference type="NCBI Taxonomy" id="2811233"/>
    <lineage>
        <taxon>Bacteria</taxon>
        <taxon>Pseudomonadati</taxon>
        <taxon>Pseudomonadota</taxon>
        <taxon>Gammaproteobacteria</taxon>
        <taxon>Oceanospirillales</taxon>
        <taxon>Oceanospirillaceae</taxon>
        <taxon>Amphritea</taxon>
    </lineage>
</organism>
<dbReference type="InterPro" id="IPR003607">
    <property type="entry name" value="HD/PDEase_dom"/>
</dbReference>
<name>A0ABS2WAV6_9GAMM</name>
<dbReference type="PANTHER" id="PTHR33525">
    <property type="match status" value="1"/>
</dbReference>
<dbReference type="PROSITE" id="PS51833">
    <property type="entry name" value="HDOD"/>
    <property type="match status" value="1"/>
</dbReference>
<dbReference type="InterPro" id="IPR052340">
    <property type="entry name" value="RNase_Y/CdgJ"/>
</dbReference>
<evidence type="ECO:0000313" key="3">
    <source>
        <dbReference type="Proteomes" id="UP000760472"/>
    </source>
</evidence>
<evidence type="ECO:0000259" key="1">
    <source>
        <dbReference type="PROSITE" id="PS51833"/>
    </source>
</evidence>
<dbReference type="InterPro" id="IPR013976">
    <property type="entry name" value="HDOD"/>
</dbReference>
<protein>
    <submittedName>
        <fullName evidence="2">HDOD domain-containing protein</fullName>
    </submittedName>
</protein>
<dbReference type="PANTHER" id="PTHR33525:SF3">
    <property type="entry name" value="RIBONUCLEASE Y"/>
    <property type="match status" value="1"/>
</dbReference>
<feature type="domain" description="HDOD" evidence="1">
    <location>
        <begin position="24"/>
        <end position="218"/>
    </location>
</feature>
<evidence type="ECO:0000313" key="2">
    <source>
        <dbReference type="EMBL" id="MBN0988617.1"/>
    </source>
</evidence>
<dbReference type="Pfam" id="PF08668">
    <property type="entry name" value="HDOD"/>
    <property type="match status" value="1"/>
</dbReference>
<comment type="caution">
    <text evidence="2">The sequence shown here is derived from an EMBL/GenBank/DDBJ whole genome shotgun (WGS) entry which is preliminary data.</text>
</comment>
<dbReference type="Gene3D" id="1.10.3210.10">
    <property type="entry name" value="Hypothetical protein af1432"/>
    <property type="match status" value="1"/>
</dbReference>